<protein>
    <submittedName>
        <fullName evidence="1">Uncharacterized protein</fullName>
    </submittedName>
</protein>
<gene>
    <name evidence="1" type="ORF">HHI36_004573</name>
</gene>
<dbReference type="AlphaFoldDB" id="A0ABD2NRK9"/>
<sequence>MERNTYGESCSLDNDQSSHISLTPKQGLMDITSPLEITAVEIDSWADLQEKILNILNQKARSEDKQLTLLYRNENFSRNSSNTSIVTNEESEDDEMYEEIVNTFNLATQEEAEVVVLPDEKTWKRMWKFFKKILKIRNREHDQPS</sequence>
<accession>A0ABD2NRK9</accession>
<dbReference type="Proteomes" id="UP001516400">
    <property type="component" value="Unassembled WGS sequence"/>
</dbReference>
<proteinExistence type="predicted"/>
<dbReference type="EMBL" id="JABFTP020000144">
    <property type="protein sequence ID" value="KAL3281361.1"/>
    <property type="molecule type" value="Genomic_DNA"/>
</dbReference>
<reference evidence="1 2" key="1">
    <citation type="journal article" date="2021" name="BMC Biol.">
        <title>Horizontally acquired antibacterial genes associated with adaptive radiation of ladybird beetles.</title>
        <authorList>
            <person name="Li H.S."/>
            <person name="Tang X.F."/>
            <person name="Huang Y.H."/>
            <person name="Xu Z.Y."/>
            <person name="Chen M.L."/>
            <person name="Du X.Y."/>
            <person name="Qiu B.Y."/>
            <person name="Chen P.T."/>
            <person name="Zhang W."/>
            <person name="Slipinski A."/>
            <person name="Escalona H.E."/>
            <person name="Waterhouse R.M."/>
            <person name="Zwick A."/>
            <person name="Pang H."/>
        </authorList>
    </citation>
    <scope>NUCLEOTIDE SEQUENCE [LARGE SCALE GENOMIC DNA]</scope>
    <source>
        <strain evidence="1">SYSU2018</strain>
    </source>
</reference>
<comment type="caution">
    <text evidence="1">The sequence shown here is derived from an EMBL/GenBank/DDBJ whole genome shotgun (WGS) entry which is preliminary data.</text>
</comment>
<keyword evidence="2" id="KW-1185">Reference proteome</keyword>
<organism evidence="1 2">
    <name type="scientific">Cryptolaemus montrouzieri</name>
    <dbReference type="NCBI Taxonomy" id="559131"/>
    <lineage>
        <taxon>Eukaryota</taxon>
        <taxon>Metazoa</taxon>
        <taxon>Ecdysozoa</taxon>
        <taxon>Arthropoda</taxon>
        <taxon>Hexapoda</taxon>
        <taxon>Insecta</taxon>
        <taxon>Pterygota</taxon>
        <taxon>Neoptera</taxon>
        <taxon>Endopterygota</taxon>
        <taxon>Coleoptera</taxon>
        <taxon>Polyphaga</taxon>
        <taxon>Cucujiformia</taxon>
        <taxon>Coccinelloidea</taxon>
        <taxon>Coccinellidae</taxon>
        <taxon>Scymninae</taxon>
        <taxon>Scymnini</taxon>
        <taxon>Cryptolaemus</taxon>
    </lineage>
</organism>
<evidence type="ECO:0000313" key="1">
    <source>
        <dbReference type="EMBL" id="KAL3281361.1"/>
    </source>
</evidence>
<name>A0ABD2NRK9_9CUCU</name>
<evidence type="ECO:0000313" key="2">
    <source>
        <dbReference type="Proteomes" id="UP001516400"/>
    </source>
</evidence>